<reference evidence="1 2" key="1">
    <citation type="journal article" date="2019" name="J Genomics">
        <title>The Draft Genome of a Hydrogen-producing Cyanobacterium, Arthrospira platensis NIES-46.</title>
        <authorList>
            <person name="Suzuki S."/>
            <person name="Yamaguchi H."/>
            <person name="Kawachi M."/>
        </authorList>
    </citation>
    <scope>NUCLEOTIDE SEQUENCE [LARGE SCALE GENOMIC DNA]</scope>
    <source>
        <strain evidence="1 2">NIES-46</strain>
    </source>
</reference>
<dbReference type="EMBL" id="BIMW01000182">
    <property type="protein sequence ID" value="GCE96345.1"/>
    <property type="molecule type" value="Genomic_DNA"/>
</dbReference>
<protein>
    <submittedName>
        <fullName evidence="1">Uncharacterized protein</fullName>
    </submittedName>
</protein>
<sequence length="82" mass="9509">MAQKQPIGEPTRLSMYNDTPINVQRYQTAYLTPIGNQIIGEILRSLLTTNKMRSHNLNYLLPEPTRYPQTTFHLVTCFVISR</sequence>
<comment type="caution">
    <text evidence="1">The sequence shown here is derived from an EMBL/GenBank/DDBJ whole genome shotgun (WGS) entry which is preliminary data.</text>
</comment>
<proteinExistence type="predicted"/>
<keyword evidence="2" id="KW-1185">Reference proteome</keyword>
<organism evidence="1 2">
    <name type="scientific">Limnospira platensis NIES-46</name>
    <dbReference type="NCBI Taxonomy" id="1236695"/>
    <lineage>
        <taxon>Bacteria</taxon>
        <taxon>Bacillati</taxon>
        <taxon>Cyanobacteriota</taxon>
        <taxon>Cyanophyceae</taxon>
        <taxon>Oscillatoriophycideae</taxon>
        <taxon>Oscillatoriales</taxon>
        <taxon>Sirenicapillariaceae</taxon>
        <taxon>Limnospira</taxon>
    </lineage>
</organism>
<evidence type="ECO:0000313" key="1">
    <source>
        <dbReference type="EMBL" id="GCE96345.1"/>
    </source>
</evidence>
<dbReference type="GeneID" id="301685156"/>
<dbReference type="Proteomes" id="UP000326169">
    <property type="component" value="Unassembled WGS sequence"/>
</dbReference>
<evidence type="ECO:0000313" key="2">
    <source>
        <dbReference type="Proteomes" id="UP000326169"/>
    </source>
</evidence>
<accession>A0A5M3TD20</accession>
<name>A0A5M3TD20_LIMPL</name>
<gene>
    <name evidence="1" type="ORF">NIES46_44140</name>
</gene>
<dbReference type="RefSeq" id="WP_014276749.1">
    <property type="nucleotide sequence ID" value="NZ_BIMW01000182.1"/>
</dbReference>